<dbReference type="GeneID" id="5719036"/>
<keyword evidence="1" id="KW-0175">Coiled coil</keyword>
<keyword evidence="3" id="KW-1185">Reference proteome</keyword>
<protein>
    <submittedName>
        <fullName evidence="2">Uncharacterized protein</fullName>
    </submittedName>
</protein>
<dbReference type="Gramene" id="PNW73597">
    <property type="protein sequence ID" value="PNW73597"/>
    <property type="gene ID" value="CHLRE_13g565301v5"/>
</dbReference>
<organism evidence="2 3">
    <name type="scientific">Chlamydomonas reinhardtii</name>
    <name type="common">Chlamydomonas smithii</name>
    <dbReference type="NCBI Taxonomy" id="3055"/>
    <lineage>
        <taxon>Eukaryota</taxon>
        <taxon>Viridiplantae</taxon>
        <taxon>Chlorophyta</taxon>
        <taxon>core chlorophytes</taxon>
        <taxon>Chlorophyceae</taxon>
        <taxon>CS clade</taxon>
        <taxon>Chlamydomonadales</taxon>
        <taxon>Chlamydomonadaceae</taxon>
        <taxon>Chlamydomonas</taxon>
    </lineage>
</organism>
<evidence type="ECO:0000313" key="2">
    <source>
        <dbReference type="EMBL" id="PNW73597.1"/>
    </source>
</evidence>
<dbReference type="RefSeq" id="XP_042917233.1">
    <property type="nucleotide sequence ID" value="XM_043069259.1"/>
</dbReference>
<gene>
    <name evidence="2" type="ORF">CHLRE_13g565301v5</name>
</gene>
<feature type="coiled-coil region" evidence="1">
    <location>
        <begin position="3"/>
        <end position="52"/>
    </location>
</feature>
<accession>A0A2K3CZ93</accession>
<dbReference type="ExpressionAtlas" id="A0A2K3CZ93">
    <property type="expression patterns" value="baseline"/>
</dbReference>
<reference evidence="2 3" key="1">
    <citation type="journal article" date="2007" name="Science">
        <title>The Chlamydomonas genome reveals the evolution of key animal and plant functions.</title>
        <authorList>
            <person name="Merchant S.S."/>
            <person name="Prochnik S.E."/>
            <person name="Vallon O."/>
            <person name="Harris E.H."/>
            <person name="Karpowicz S.J."/>
            <person name="Witman G.B."/>
            <person name="Terry A."/>
            <person name="Salamov A."/>
            <person name="Fritz-Laylin L.K."/>
            <person name="Marechal-Drouard L."/>
            <person name="Marshall W.F."/>
            <person name="Qu L.H."/>
            <person name="Nelson D.R."/>
            <person name="Sanderfoot A.A."/>
            <person name="Spalding M.H."/>
            <person name="Kapitonov V.V."/>
            <person name="Ren Q."/>
            <person name="Ferris P."/>
            <person name="Lindquist E."/>
            <person name="Shapiro H."/>
            <person name="Lucas S.M."/>
            <person name="Grimwood J."/>
            <person name="Schmutz J."/>
            <person name="Cardol P."/>
            <person name="Cerutti H."/>
            <person name="Chanfreau G."/>
            <person name="Chen C.L."/>
            <person name="Cognat V."/>
            <person name="Croft M.T."/>
            <person name="Dent R."/>
            <person name="Dutcher S."/>
            <person name="Fernandez E."/>
            <person name="Fukuzawa H."/>
            <person name="Gonzalez-Ballester D."/>
            <person name="Gonzalez-Halphen D."/>
            <person name="Hallmann A."/>
            <person name="Hanikenne M."/>
            <person name="Hippler M."/>
            <person name="Inwood W."/>
            <person name="Jabbari K."/>
            <person name="Kalanon M."/>
            <person name="Kuras R."/>
            <person name="Lefebvre P.A."/>
            <person name="Lemaire S.D."/>
            <person name="Lobanov A.V."/>
            <person name="Lohr M."/>
            <person name="Manuell A."/>
            <person name="Meier I."/>
            <person name="Mets L."/>
            <person name="Mittag M."/>
            <person name="Mittelmeier T."/>
            <person name="Moroney J.V."/>
            <person name="Moseley J."/>
            <person name="Napoli C."/>
            <person name="Nedelcu A.M."/>
            <person name="Niyogi K."/>
            <person name="Novoselov S.V."/>
            <person name="Paulsen I.T."/>
            <person name="Pazour G."/>
            <person name="Purton S."/>
            <person name="Ral J.P."/>
            <person name="Riano-Pachon D.M."/>
            <person name="Riekhof W."/>
            <person name="Rymarquis L."/>
            <person name="Schroda M."/>
            <person name="Stern D."/>
            <person name="Umen J."/>
            <person name="Willows R."/>
            <person name="Wilson N."/>
            <person name="Zimmer S.L."/>
            <person name="Allmer J."/>
            <person name="Balk J."/>
            <person name="Bisova K."/>
            <person name="Chen C.J."/>
            <person name="Elias M."/>
            <person name="Gendler K."/>
            <person name="Hauser C."/>
            <person name="Lamb M.R."/>
            <person name="Ledford H."/>
            <person name="Long J.C."/>
            <person name="Minagawa J."/>
            <person name="Page M.D."/>
            <person name="Pan J."/>
            <person name="Pootakham W."/>
            <person name="Roje S."/>
            <person name="Rose A."/>
            <person name="Stahlberg E."/>
            <person name="Terauchi A.M."/>
            <person name="Yang P."/>
            <person name="Ball S."/>
            <person name="Bowler C."/>
            <person name="Dieckmann C.L."/>
            <person name="Gladyshev V.N."/>
            <person name="Green P."/>
            <person name="Jorgensen R."/>
            <person name="Mayfield S."/>
            <person name="Mueller-Roeber B."/>
            <person name="Rajamani S."/>
            <person name="Sayre R.T."/>
            <person name="Brokstein P."/>
            <person name="Dubchak I."/>
            <person name="Goodstein D."/>
            <person name="Hornick L."/>
            <person name="Huang Y.W."/>
            <person name="Jhaveri J."/>
            <person name="Luo Y."/>
            <person name="Martinez D."/>
            <person name="Ngau W.C."/>
            <person name="Otillar B."/>
            <person name="Poliakov A."/>
            <person name="Porter A."/>
            <person name="Szajkowski L."/>
            <person name="Werner G."/>
            <person name="Zhou K."/>
            <person name="Grigoriev I.V."/>
            <person name="Rokhsar D.S."/>
            <person name="Grossman A.R."/>
        </authorList>
    </citation>
    <scope>NUCLEOTIDE SEQUENCE [LARGE SCALE GENOMIC DNA]</scope>
    <source>
        <strain evidence="3">CC-503</strain>
    </source>
</reference>
<dbReference type="AlphaFoldDB" id="A0A2K3CZ93"/>
<evidence type="ECO:0000256" key="1">
    <source>
        <dbReference type="SAM" id="Coils"/>
    </source>
</evidence>
<evidence type="ECO:0000313" key="3">
    <source>
        <dbReference type="Proteomes" id="UP000006906"/>
    </source>
</evidence>
<dbReference type="EMBL" id="CM008974">
    <property type="protein sequence ID" value="PNW73597.1"/>
    <property type="molecule type" value="Genomic_DNA"/>
</dbReference>
<proteinExistence type="predicted"/>
<name>A0A2K3CZ93_CHLRE</name>
<sequence length="70" mass="7515">MKVQKALSELRKARIEAEAAAEKAKTEKAAVEKAVAEEKAKSEARMAKIKEEAAADMVCTVVHVSACTRA</sequence>
<dbReference type="Proteomes" id="UP000006906">
    <property type="component" value="Chromosome 13"/>
</dbReference>